<dbReference type="Pfam" id="PF12804">
    <property type="entry name" value="NTP_transf_3"/>
    <property type="match status" value="1"/>
</dbReference>
<dbReference type="Proteomes" id="UP000199159">
    <property type="component" value="Unassembled WGS sequence"/>
</dbReference>
<comment type="catalytic activity">
    <reaction evidence="8">
        <text>Mo-molybdopterin + GTP + H(+) = Mo-molybdopterin guanine dinucleotide + diphosphate</text>
        <dbReference type="Rhea" id="RHEA:34243"/>
        <dbReference type="ChEBI" id="CHEBI:15378"/>
        <dbReference type="ChEBI" id="CHEBI:33019"/>
        <dbReference type="ChEBI" id="CHEBI:37565"/>
        <dbReference type="ChEBI" id="CHEBI:71302"/>
        <dbReference type="ChEBI" id="CHEBI:71310"/>
        <dbReference type="EC" id="2.7.7.77"/>
    </reaction>
</comment>
<feature type="binding site" evidence="8">
    <location>
        <position position="26"/>
    </location>
    <ligand>
        <name>GTP</name>
        <dbReference type="ChEBI" id="CHEBI:37565"/>
    </ligand>
</feature>
<dbReference type="PANTHER" id="PTHR19136">
    <property type="entry name" value="MOLYBDENUM COFACTOR GUANYLYLTRANSFERASE"/>
    <property type="match status" value="1"/>
</dbReference>
<comment type="cofactor">
    <cofactor evidence="8">
        <name>Mg(2+)</name>
        <dbReference type="ChEBI" id="CHEBI:18420"/>
    </cofactor>
</comment>
<dbReference type="GO" id="GO:0046872">
    <property type="term" value="F:metal ion binding"/>
    <property type="evidence" value="ECO:0007669"/>
    <property type="project" value="UniProtKB-KW"/>
</dbReference>
<keyword evidence="11" id="KW-1185">Reference proteome</keyword>
<evidence type="ECO:0000256" key="1">
    <source>
        <dbReference type="ARBA" id="ARBA00022490"/>
    </source>
</evidence>
<evidence type="ECO:0000313" key="10">
    <source>
        <dbReference type="EMBL" id="SDP66867.1"/>
    </source>
</evidence>
<name>A0A1H0UKV2_9BACI</name>
<comment type="domain">
    <text evidence="8">The N-terminal domain determines nucleotide recognition and specific binding, while the C-terminal domain determines the specific binding to the target protein.</text>
</comment>
<dbReference type="PANTHER" id="PTHR19136:SF81">
    <property type="entry name" value="MOLYBDENUM COFACTOR GUANYLYLTRANSFERASE"/>
    <property type="match status" value="1"/>
</dbReference>
<evidence type="ECO:0000256" key="3">
    <source>
        <dbReference type="ARBA" id="ARBA00022723"/>
    </source>
</evidence>
<keyword evidence="7 8" id="KW-0501">Molybdenum cofactor biosynthesis</keyword>
<evidence type="ECO:0000256" key="4">
    <source>
        <dbReference type="ARBA" id="ARBA00022741"/>
    </source>
</evidence>
<evidence type="ECO:0000256" key="8">
    <source>
        <dbReference type="HAMAP-Rule" id="MF_00316"/>
    </source>
</evidence>
<dbReference type="EMBL" id="FNJU01000005">
    <property type="protein sequence ID" value="SDP66867.1"/>
    <property type="molecule type" value="Genomic_DNA"/>
</dbReference>
<dbReference type="HAMAP" id="MF_00316">
    <property type="entry name" value="MobA"/>
    <property type="match status" value="1"/>
</dbReference>
<feature type="binding site" evidence="8">
    <location>
        <position position="74"/>
    </location>
    <ligand>
        <name>GTP</name>
        <dbReference type="ChEBI" id="CHEBI:37565"/>
    </ligand>
</feature>
<keyword evidence="1 8" id="KW-0963">Cytoplasm</keyword>
<dbReference type="InterPro" id="IPR025877">
    <property type="entry name" value="MobA-like_NTP_Trfase"/>
</dbReference>
<sequence>MSMNKYRKTIGILLVGGESRRYGGEKAFARFNNNYLFQHSFQILTECCDEVVIISHPRLKSRIEDMVDVKVIEDIPIYRGLGPLAGIYSGMKEMCGDWYVVLPCDTPKMEQSIIKTLLNHRDDDLDAVIPVIKNRLQPLIGVYSAHTEMSIKKLLDQNVLKMTALLEECNVLYLKEDVLGCSEEHFKNINFFTDLENLS</sequence>
<keyword evidence="5 8" id="KW-0460">Magnesium</keyword>
<gene>
    <name evidence="8" type="primary">mobA</name>
    <name evidence="10" type="ORF">SAMN05216565_1052</name>
</gene>
<dbReference type="Gene3D" id="3.90.550.10">
    <property type="entry name" value="Spore Coat Polysaccharide Biosynthesis Protein SpsA, Chain A"/>
    <property type="match status" value="1"/>
</dbReference>
<accession>A0A1H0UKV2</accession>
<proteinExistence type="inferred from homology"/>
<organism evidence="10 11">
    <name type="scientific">Litchfieldia salsa</name>
    <dbReference type="NCBI Taxonomy" id="930152"/>
    <lineage>
        <taxon>Bacteria</taxon>
        <taxon>Bacillati</taxon>
        <taxon>Bacillota</taxon>
        <taxon>Bacilli</taxon>
        <taxon>Bacillales</taxon>
        <taxon>Bacillaceae</taxon>
        <taxon>Litchfieldia</taxon>
    </lineage>
</organism>
<reference evidence="11" key="1">
    <citation type="submission" date="2016-10" db="EMBL/GenBank/DDBJ databases">
        <authorList>
            <person name="Varghese N."/>
            <person name="Submissions S."/>
        </authorList>
    </citation>
    <scope>NUCLEOTIDE SEQUENCE [LARGE SCALE GENOMIC DNA]</scope>
    <source>
        <strain evidence="11">IBRC-M10078</strain>
    </source>
</reference>
<evidence type="ECO:0000313" key="11">
    <source>
        <dbReference type="Proteomes" id="UP000199159"/>
    </source>
</evidence>
<comment type="function">
    <text evidence="8">Transfers a GMP moiety from GTP to Mo-molybdopterin (Mo-MPT) cofactor (Moco or molybdenum cofactor) to form Mo-molybdopterin guanine dinucleotide (Mo-MGD) cofactor.</text>
</comment>
<dbReference type="CDD" id="cd02503">
    <property type="entry name" value="MobA"/>
    <property type="match status" value="1"/>
</dbReference>
<evidence type="ECO:0000259" key="9">
    <source>
        <dbReference type="Pfam" id="PF12804"/>
    </source>
</evidence>
<dbReference type="GO" id="GO:0006777">
    <property type="term" value="P:Mo-molybdopterin cofactor biosynthetic process"/>
    <property type="evidence" value="ECO:0007669"/>
    <property type="project" value="UniProtKB-KW"/>
</dbReference>
<dbReference type="GO" id="GO:0061603">
    <property type="term" value="F:molybdenum cofactor guanylyltransferase activity"/>
    <property type="evidence" value="ECO:0007669"/>
    <property type="project" value="UniProtKB-EC"/>
</dbReference>
<keyword evidence="6 8" id="KW-0342">GTP-binding</keyword>
<feature type="domain" description="MobA-like NTP transferase" evidence="9">
    <location>
        <begin position="11"/>
        <end position="157"/>
    </location>
</feature>
<comment type="subcellular location">
    <subcellularLocation>
        <location evidence="8">Cytoplasm</location>
    </subcellularLocation>
</comment>
<evidence type="ECO:0000256" key="6">
    <source>
        <dbReference type="ARBA" id="ARBA00023134"/>
    </source>
</evidence>
<dbReference type="InterPro" id="IPR013482">
    <property type="entry name" value="Molybde_CF_guanTrfase"/>
</dbReference>
<feature type="binding site" evidence="8">
    <location>
        <begin position="14"/>
        <end position="16"/>
    </location>
    <ligand>
        <name>GTP</name>
        <dbReference type="ChEBI" id="CHEBI:37565"/>
    </ligand>
</feature>
<dbReference type="GO" id="GO:0005525">
    <property type="term" value="F:GTP binding"/>
    <property type="evidence" value="ECO:0007669"/>
    <property type="project" value="UniProtKB-UniRule"/>
</dbReference>
<dbReference type="GO" id="GO:0005737">
    <property type="term" value="C:cytoplasm"/>
    <property type="evidence" value="ECO:0007669"/>
    <property type="project" value="UniProtKB-SubCell"/>
</dbReference>
<keyword evidence="2 8" id="KW-0808">Transferase</keyword>
<comment type="caution">
    <text evidence="8">Lacks conserved residue(s) required for the propagation of feature annotation.</text>
</comment>
<evidence type="ECO:0000256" key="5">
    <source>
        <dbReference type="ARBA" id="ARBA00022842"/>
    </source>
</evidence>
<evidence type="ECO:0000256" key="7">
    <source>
        <dbReference type="ARBA" id="ARBA00023150"/>
    </source>
</evidence>
<feature type="binding site" evidence="8">
    <location>
        <position position="105"/>
    </location>
    <ligand>
        <name>Mg(2+)</name>
        <dbReference type="ChEBI" id="CHEBI:18420"/>
    </ligand>
</feature>
<evidence type="ECO:0000256" key="2">
    <source>
        <dbReference type="ARBA" id="ARBA00022679"/>
    </source>
</evidence>
<comment type="similarity">
    <text evidence="8">Belongs to the MobA family.</text>
</comment>
<keyword evidence="3 8" id="KW-0479">Metal-binding</keyword>
<protein>
    <recommendedName>
        <fullName evidence="8">Probable molybdenum cofactor guanylyltransferase</fullName>
        <shortName evidence="8">MoCo guanylyltransferase</shortName>
        <ecNumber evidence="8">2.7.7.77</ecNumber>
    </recommendedName>
    <alternativeName>
        <fullName evidence="8">GTP:molybdopterin guanylyltransferase</fullName>
    </alternativeName>
    <alternativeName>
        <fullName evidence="8">Mo-MPT guanylyltransferase</fullName>
    </alternativeName>
    <alternativeName>
        <fullName evidence="8">Molybdopterin guanylyltransferase</fullName>
    </alternativeName>
    <alternativeName>
        <fullName evidence="8">Molybdopterin-guanine dinucleotide synthase</fullName>
        <shortName evidence="8">MGD synthase</shortName>
    </alternativeName>
</protein>
<keyword evidence="4 8" id="KW-0547">Nucleotide-binding</keyword>
<keyword evidence="10" id="KW-0548">Nucleotidyltransferase</keyword>
<dbReference type="AlphaFoldDB" id="A0A1H0UKV2"/>
<dbReference type="STRING" id="930152.SAMN05216565_1052"/>
<feature type="binding site" evidence="8">
    <location>
        <position position="105"/>
    </location>
    <ligand>
        <name>GTP</name>
        <dbReference type="ChEBI" id="CHEBI:37565"/>
    </ligand>
</feature>
<dbReference type="SUPFAM" id="SSF53448">
    <property type="entry name" value="Nucleotide-diphospho-sugar transferases"/>
    <property type="match status" value="1"/>
</dbReference>
<dbReference type="EC" id="2.7.7.77" evidence="8"/>
<dbReference type="InterPro" id="IPR029044">
    <property type="entry name" value="Nucleotide-diphossugar_trans"/>
</dbReference>